<dbReference type="InterPro" id="IPR000836">
    <property type="entry name" value="PRTase_dom"/>
</dbReference>
<evidence type="ECO:0000256" key="6">
    <source>
        <dbReference type="ARBA" id="ARBA00022553"/>
    </source>
</evidence>
<dbReference type="Gene3D" id="3.40.50.2020">
    <property type="match status" value="1"/>
</dbReference>
<dbReference type="InterPro" id="IPR027417">
    <property type="entry name" value="P-loop_NTPase"/>
</dbReference>
<dbReference type="Pfam" id="PF00485">
    <property type="entry name" value="PRK"/>
    <property type="match status" value="1"/>
</dbReference>
<evidence type="ECO:0000256" key="3">
    <source>
        <dbReference type="ARBA" id="ARBA00004690"/>
    </source>
</evidence>
<name>A0A0D2WQ10_CAPO3</name>
<dbReference type="GO" id="GO:0004849">
    <property type="term" value="F:uridine kinase activity"/>
    <property type="evidence" value="ECO:0007669"/>
    <property type="project" value="UniProtKB-EC"/>
</dbReference>
<evidence type="ECO:0000259" key="17">
    <source>
        <dbReference type="Pfam" id="PF00485"/>
    </source>
</evidence>
<reference evidence="20" key="1">
    <citation type="submission" date="2011-02" db="EMBL/GenBank/DDBJ databases">
        <title>The Genome Sequence of Capsaspora owczarzaki ATCC 30864.</title>
        <authorList>
            <person name="Russ C."/>
            <person name="Cuomo C."/>
            <person name="Burger G."/>
            <person name="Gray M.W."/>
            <person name="Holland P.W.H."/>
            <person name="King N."/>
            <person name="Lang F.B.F."/>
            <person name="Roger A.J."/>
            <person name="Ruiz-Trillo I."/>
            <person name="Young S.K."/>
            <person name="Zeng Q."/>
            <person name="Gargeya S."/>
            <person name="Alvarado L."/>
            <person name="Berlin A."/>
            <person name="Chapman S.B."/>
            <person name="Chen Z."/>
            <person name="Freedman E."/>
            <person name="Gellesch M."/>
            <person name="Goldberg J."/>
            <person name="Griggs A."/>
            <person name="Gujja S."/>
            <person name="Heilman E."/>
            <person name="Heiman D."/>
            <person name="Howarth C."/>
            <person name="Mehta T."/>
            <person name="Neiman D."/>
            <person name="Pearson M."/>
            <person name="Roberts A."/>
            <person name="Saif S."/>
            <person name="Shea T."/>
            <person name="Shenoy N."/>
            <person name="Sisk P."/>
            <person name="Stolte C."/>
            <person name="Sykes S."/>
            <person name="White J."/>
            <person name="Yandava C."/>
            <person name="Haas B."/>
            <person name="Nusbaum C."/>
            <person name="Birren B."/>
        </authorList>
    </citation>
    <scope>NUCLEOTIDE SEQUENCE</scope>
    <source>
        <strain evidence="20">ATCC 30864</strain>
    </source>
</reference>
<dbReference type="NCBIfam" id="NF001097">
    <property type="entry name" value="PRK00129.1"/>
    <property type="match status" value="1"/>
</dbReference>
<dbReference type="PhylomeDB" id="A0A0D2WQ10"/>
<dbReference type="SUPFAM" id="SSF52540">
    <property type="entry name" value="P-loop containing nucleoside triphosphate hydrolases"/>
    <property type="match status" value="1"/>
</dbReference>
<gene>
    <name evidence="19" type="ORF">CAOG_003825</name>
</gene>
<dbReference type="AlphaFoldDB" id="A0A0D2WQ10"/>
<feature type="compositionally biased region" description="Low complexity" evidence="16">
    <location>
        <begin position="84"/>
        <end position="101"/>
    </location>
</feature>
<keyword evidence="12" id="KW-0539">Nucleus</keyword>
<comment type="pathway">
    <text evidence="15">Pyrimidine metabolism; CTP biosynthesis via salvage pathway; CTP from cytidine: step 1/3.</text>
</comment>
<dbReference type="SUPFAM" id="SSF53271">
    <property type="entry name" value="PRTase-like"/>
    <property type="match status" value="1"/>
</dbReference>
<comment type="function">
    <text evidence="13">May contribute to UTP accumulation needed for blast transformation and proliferation.</text>
</comment>
<evidence type="ECO:0000256" key="11">
    <source>
        <dbReference type="ARBA" id="ARBA00022843"/>
    </source>
</evidence>
<protein>
    <recommendedName>
        <fullName evidence="15">Uridine kinase</fullName>
        <ecNumber evidence="15">2.7.1.48</ecNumber>
    </recommendedName>
</protein>
<keyword evidence="11" id="KW-0832">Ubl conjugation</keyword>
<evidence type="ECO:0000256" key="9">
    <source>
        <dbReference type="ARBA" id="ARBA00022777"/>
    </source>
</evidence>
<feature type="region of interest" description="Disordered" evidence="16">
    <location>
        <begin position="81"/>
        <end position="107"/>
    </location>
</feature>
<comment type="catalytic activity">
    <reaction evidence="15">
        <text>cytidine + ATP = CMP + ADP + H(+)</text>
        <dbReference type="Rhea" id="RHEA:24674"/>
        <dbReference type="ChEBI" id="CHEBI:15378"/>
        <dbReference type="ChEBI" id="CHEBI:17562"/>
        <dbReference type="ChEBI" id="CHEBI:30616"/>
        <dbReference type="ChEBI" id="CHEBI:60377"/>
        <dbReference type="ChEBI" id="CHEBI:456216"/>
        <dbReference type="EC" id="2.7.1.48"/>
    </reaction>
</comment>
<keyword evidence="7 15" id="KW-0808">Transferase</keyword>
<organism evidence="19 20">
    <name type="scientific">Capsaspora owczarzaki (strain ATCC 30864)</name>
    <dbReference type="NCBI Taxonomy" id="595528"/>
    <lineage>
        <taxon>Eukaryota</taxon>
        <taxon>Filasterea</taxon>
        <taxon>Capsaspora</taxon>
    </lineage>
</organism>
<keyword evidence="10 15" id="KW-0067">ATP-binding</keyword>
<keyword evidence="8 15" id="KW-0547">Nucleotide-binding</keyword>
<feature type="domain" description="Phosphoribulokinase/uridine kinase" evidence="17">
    <location>
        <begin position="128"/>
        <end position="316"/>
    </location>
</feature>
<evidence type="ECO:0000256" key="8">
    <source>
        <dbReference type="ARBA" id="ARBA00022741"/>
    </source>
</evidence>
<evidence type="ECO:0000256" key="12">
    <source>
        <dbReference type="ARBA" id="ARBA00023242"/>
    </source>
</evidence>
<dbReference type="EMBL" id="KE346364">
    <property type="protein sequence ID" value="KJE92953.1"/>
    <property type="molecule type" value="Genomic_DNA"/>
</dbReference>
<evidence type="ECO:0000313" key="20">
    <source>
        <dbReference type="Proteomes" id="UP000008743"/>
    </source>
</evidence>
<comment type="similarity">
    <text evidence="4 15">Belongs to the uridine kinase family.</text>
</comment>
<evidence type="ECO:0000256" key="16">
    <source>
        <dbReference type="SAM" id="MobiDB-lite"/>
    </source>
</evidence>
<comment type="catalytic activity">
    <reaction evidence="15">
        <text>uridine + ATP = UMP + ADP + H(+)</text>
        <dbReference type="Rhea" id="RHEA:16825"/>
        <dbReference type="ChEBI" id="CHEBI:15378"/>
        <dbReference type="ChEBI" id="CHEBI:16704"/>
        <dbReference type="ChEBI" id="CHEBI:30616"/>
        <dbReference type="ChEBI" id="CHEBI:57865"/>
        <dbReference type="ChEBI" id="CHEBI:456216"/>
        <dbReference type="EC" id="2.7.1.48"/>
    </reaction>
</comment>
<comment type="subunit">
    <text evidence="14">Interacts with RNF19B.</text>
</comment>
<dbReference type="GO" id="GO:0044206">
    <property type="term" value="P:UMP salvage"/>
    <property type="evidence" value="ECO:0007669"/>
    <property type="project" value="UniProtKB-UniPathway"/>
</dbReference>
<accession>A0A0D2WQ10</accession>
<evidence type="ECO:0000256" key="2">
    <source>
        <dbReference type="ARBA" id="ARBA00004496"/>
    </source>
</evidence>
<keyword evidence="6" id="KW-0597">Phosphoprotein</keyword>
<evidence type="ECO:0000256" key="1">
    <source>
        <dbReference type="ARBA" id="ARBA00004123"/>
    </source>
</evidence>
<evidence type="ECO:0000256" key="10">
    <source>
        <dbReference type="ARBA" id="ARBA00022840"/>
    </source>
</evidence>
<dbReference type="InterPro" id="IPR029057">
    <property type="entry name" value="PRTase-like"/>
</dbReference>
<evidence type="ECO:0000256" key="13">
    <source>
        <dbReference type="ARBA" id="ARBA00056790"/>
    </source>
</evidence>
<dbReference type="OrthoDB" id="10257085at2759"/>
<comment type="subcellular location">
    <subcellularLocation>
        <location evidence="2">Cytoplasm</location>
    </subcellularLocation>
    <subcellularLocation>
        <location evidence="1">Nucleus</location>
    </subcellularLocation>
</comment>
<dbReference type="GO" id="GO:0005524">
    <property type="term" value="F:ATP binding"/>
    <property type="evidence" value="ECO:0007669"/>
    <property type="project" value="UniProtKB-KW"/>
</dbReference>
<proteinExistence type="inferred from homology"/>
<keyword evidence="20" id="KW-1185">Reference proteome</keyword>
<dbReference type="FunFam" id="3.40.50.2020:FF:000010">
    <property type="entry name" value="Uridine-cytidine kinase"/>
    <property type="match status" value="1"/>
</dbReference>
<dbReference type="EC" id="2.7.1.48" evidence="15"/>
<dbReference type="CDD" id="cd02023">
    <property type="entry name" value="UMPK"/>
    <property type="match status" value="1"/>
</dbReference>
<dbReference type="GO" id="GO:0005737">
    <property type="term" value="C:cytoplasm"/>
    <property type="evidence" value="ECO:0007669"/>
    <property type="project" value="UniProtKB-SubCell"/>
</dbReference>
<dbReference type="FunCoup" id="A0A0D2WQ10">
    <property type="interactions" value="398"/>
</dbReference>
<dbReference type="InParanoid" id="A0A0D2WQ10"/>
<dbReference type="NCBIfam" id="TIGR00235">
    <property type="entry name" value="udk"/>
    <property type="match status" value="1"/>
</dbReference>
<dbReference type="UniPathway" id="UPA00574">
    <property type="reaction ID" value="UER00637"/>
</dbReference>
<dbReference type="GO" id="GO:0043771">
    <property type="term" value="F:cytidine kinase activity"/>
    <property type="evidence" value="ECO:0007669"/>
    <property type="project" value="RHEA"/>
</dbReference>
<dbReference type="Pfam" id="PF14681">
    <property type="entry name" value="UPRTase"/>
    <property type="match status" value="1"/>
</dbReference>
<dbReference type="InterPro" id="IPR000764">
    <property type="entry name" value="Uridine_kinase-like"/>
</dbReference>
<dbReference type="Proteomes" id="UP000008743">
    <property type="component" value="Unassembled WGS sequence"/>
</dbReference>
<evidence type="ECO:0000256" key="15">
    <source>
        <dbReference type="RuleBase" id="RU003825"/>
    </source>
</evidence>
<evidence type="ECO:0000313" key="19">
    <source>
        <dbReference type="EMBL" id="KJE92953.1"/>
    </source>
</evidence>
<evidence type="ECO:0000256" key="7">
    <source>
        <dbReference type="ARBA" id="ARBA00022679"/>
    </source>
</evidence>
<evidence type="ECO:0000259" key="18">
    <source>
        <dbReference type="Pfam" id="PF14681"/>
    </source>
</evidence>
<dbReference type="STRING" id="595528.A0A0D2WQ10"/>
<feature type="domain" description="Phosphoribosyltransferase" evidence="18">
    <location>
        <begin position="359"/>
        <end position="559"/>
    </location>
</feature>
<dbReference type="GO" id="GO:0005634">
    <property type="term" value="C:nucleus"/>
    <property type="evidence" value="ECO:0007669"/>
    <property type="project" value="UniProtKB-SubCell"/>
</dbReference>
<dbReference type="NCBIfam" id="NF004018">
    <property type="entry name" value="PRK05480.1"/>
    <property type="match status" value="1"/>
</dbReference>
<evidence type="ECO:0000256" key="5">
    <source>
        <dbReference type="ARBA" id="ARBA00022490"/>
    </source>
</evidence>
<dbReference type="Gene3D" id="3.40.50.300">
    <property type="entry name" value="P-loop containing nucleotide triphosphate hydrolases"/>
    <property type="match status" value="1"/>
</dbReference>
<evidence type="ECO:0000256" key="4">
    <source>
        <dbReference type="ARBA" id="ARBA00005408"/>
    </source>
</evidence>
<evidence type="ECO:0000256" key="14">
    <source>
        <dbReference type="ARBA" id="ARBA00065923"/>
    </source>
</evidence>
<keyword evidence="9 15" id="KW-0418">Kinase</keyword>
<keyword evidence="5" id="KW-0963">Cytoplasm</keyword>
<dbReference type="PRINTS" id="PR00988">
    <property type="entry name" value="URIDINKINASE"/>
</dbReference>
<dbReference type="FunFam" id="3.40.50.300:FF:000200">
    <property type="entry name" value="Uridine-cytidine kinase"/>
    <property type="match status" value="1"/>
</dbReference>
<dbReference type="PANTHER" id="PTHR10285">
    <property type="entry name" value="URIDINE KINASE"/>
    <property type="match status" value="1"/>
</dbReference>
<dbReference type="UniPathway" id="UPA00579">
    <property type="reaction ID" value="UER00640"/>
</dbReference>
<dbReference type="eggNOG" id="KOG4203">
    <property type="taxonomic scope" value="Eukaryota"/>
</dbReference>
<dbReference type="CDD" id="cd06223">
    <property type="entry name" value="PRTases_typeI"/>
    <property type="match status" value="1"/>
</dbReference>
<sequence>MDIPHLARKQSSQLLSTSPNLLSVDGQKMSASAAQLPGSAVSSSASSTGSLAHSTGSSASSAVSASVAALPVTCEEEGDVSCTSKVSRSASGSSDAGAQHASTKRRTIFTHGRPPWYNVDGQLKEAFVIGIAGGSASGKTTVAQMIIKELGVPWVVLLSMDSFYKALTPAEIERAHQCEYNFDHPNAFDVDLLVTTLKKLKEGKNVDIPVYDFNTHSRLPNTHTMYGANVIVFEGILAFCRKDLRDLMDMKVFVDTDSDIRLARRLKRDILERGRDLAGVIKQYNKFVKPAMDEFIAPSMNHADVVVPRGSDNHVAINLIIDHVRMQLNERGFLFREKIATARKDGPMPDTLHVLPRGSQVRAMHTIIRNRDTPRDEFIFYSQRLMRLLVEYALSFLPFQETIVTTPSNALFQGQRFNGTLIGVSIVRAGVTMEGSLRDVCKDIRLGKILIQTDEETGEPQLHYCKLPKRLAGAHILLVDATIATGAAAMMAIRVLLDHDIPEENIMFLSLIAAPSGIHNLAYAFPKVKIITTEVDREVNEQFHIIPGIGNFGDRYFGTST</sequence>
<dbReference type="InterPro" id="IPR006083">
    <property type="entry name" value="PRK/URK"/>
</dbReference>
<dbReference type="GO" id="GO:0044211">
    <property type="term" value="P:CTP salvage"/>
    <property type="evidence" value="ECO:0007669"/>
    <property type="project" value="UniProtKB-UniPathway"/>
</dbReference>
<dbReference type="RefSeq" id="XP_004363553.2">
    <property type="nucleotide sequence ID" value="XM_004363496.2"/>
</dbReference>
<comment type="pathway">
    <text evidence="3 15">Pyrimidine metabolism; UMP biosynthesis via salvage pathway; UMP from uridine: step 1/1.</text>
</comment>